<keyword evidence="5" id="KW-0862">Zinc</keyword>
<comment type="catalytic activity">
    <reaction evidence="7">
        <text>adenosine + phosphate = alpha-D-ribose 1-phosphate + adenine</text>
        <dbReference type="Rhea" id="RHEA:27642"/>
        <dbReference type="ChEBI" id="CHEBI:16335"/>
        <dbReference type="ChEBI" id="CHEBI:16708"/>
        <dbReference type="ChEBI" id="CHEBI:43474"/>
        <dbReference type="ChEBI" id="CHEBI:57720"/>
        <dbReference type="EC" id="2.4.2.1"/>
    </reaction>
    <physiologicalReaction direction="left-to-right" evidence="7">
        <dbReference type="Rhea" id="RHEA:27643"/>
    </physiologicalReaction>
</comment>
<dbReference type="InterPro" id="IPR011324">
    <property type="entry name" value="Cytotoxic_necrot_fac-like_cat"/>
</dbReference>
<dbReference type="GO" id="GO:0017061">
    <property type="term" value="F:S-methyl-5-thioadenosine phosphorylase activity"/>
    <property type="evidence" value="ECO:0007669"/>
    <property type="project" value="UniProtKB-EC"/>
</dbReference>
<organism evidence="9 10">
    <name type="scientific">Tatumella ptyseos ATCC 33301</name>
    <dbReference type="NCBI Taxonomy" id="1005995"/>
    <lineage>
        <taxon>Bacteria</taxon>
        <taxon>Pseudomonadati</taxon>
        <taxon>Pseudomonadota</taxon>
        <taxon>Gammaproteobacteria</taxon>
        <taxon>Enterobacterales</taxon>
        <taxon>Erwiniaceae</taxon>
        <taxon>Tatumella</taxon>
    </lineage>
</organism>
<dbReference type="eggNOG" id="COG1496">
    <property type="taxonomic scope" value="Bacteria"/>
</dbReference>
<dbReference type="CDD" id="cd16833">
    <property type="entry name" value="YfiH"/>
    <property type="match status" value="1"/>
</dbReference>
<gene>
    <name evidence="9" type="ORF">GTPT_1072</name>
</gene>
<keyword evidence="10" id="KW-1185">Reference proteome</keyword>
<sequence length="261" mass="28140">MQSLNEIIQQEMPMSLPSSAAQQSPLLLSLGWVRHGFLPAGQRPPDNTAYALQRHTDTVCPADSNFPPKQSVADALFSHHGQPVAIYTADCLPVLIASEKTHQVAAAHAGLKGTLAGILQQTLSRFFAEGSAASDLYIAIGPAIGPCCYELGLPLFEEIKACRYVRDPIPGAFHPAVNPLARRPTAPVTQPAFWLDLPALATQMLLQEGIAASRIDNLNQCTYCMAEPGASYRRNTHTDEGYQLRFSWIAGEPSVPLPGAD</sequence>
<accession>A0A085JK83</accession>
<dbReference type="Proteomes" id="UP000028602">
    <property type="component" value="Unassembled WGS sequence"/>
</dbReference>
<evidence type="ECO:0000313" key="9">
    <source>
        <dbReference type="EMBL" id="KFD20879.1"/>
    </source>
</evidence>
<name>A0A085JK83_9GAMM</name>
<proteinExistence type="inferred from homology"/>
<evidence type="ECO:0008006" key="11">
    <source>
        <dbReference type="Google" id="ProtNLM"/>
    </source>
</evidence>
<evidence type="ECO:0000256" key="1">
    <source>
        <dbReference type="ARBA" id="ARBA00000553"/>
    </source>
</evidence>
<dbReference type="SUPFAM" id="SSF64438">
    <property type="entry name" value="CNF1/YfiH-like putative cysteine hydrolases"/>
    <property type="match status" value="1"/>
</dbReference>
<evidence type="ECO:0000313" key="10">
    <source>
        <dbReference type="Proteomes" id="UP000028602"/>
    </source>
</evidence>
<evidence type="ECO:0000256" key="3">
    <source>
        <dbReference type="ARBA" id="ARBA00022679"/>
    </source>
</evidence>
<evidence type="ECO:0000256" key="8">
    <source>
        <dbReference type="ARBA" id="ARBA00049893"/>
    </source>
</evidence>
<evidence type="ECO:0000256" key="4">
    <source>
        <dbReference type="ARBA" id="ARBA00022723"/>
    </source>
</evidence>
<dbReference type="PANTHER" id="PTHR30616">
    <property type="entry name" value="UNCHARACTERIZED PROTEIN YFIH"/>
    <property type="match status" value="1"/>
</dbReference>
<comment type="catalytic activity">
    <reaction evidence="8">
        <text>S-methyl-5'-thioadenosine + phosphate = 5-(methylsulfanyl)-alpha-D-ribose 1-phosphate + adenine</text>
        <dbReference type="Rhea" id="RHEA:11852"/>
        <dbReference type="ChEBI" id="CHEBI:16708"/>
        <dbReference type="ChEBI" id="CHEBI:17509"/>
        <dbReference type="ChEBI" id="CHEBI:43474"/>
        <dbReference type="ChEBI" id="CHEBI:58533"/>
        <dbReference type="EC" id="2.4.2.28"/>
    </reaction>
    <physiologicalReaction direction="left-to-right" evidence="8">
        <dbReference type="Rhea" id="RHEA:11853"/>
    </physiologicalReaction>
</comment>
<dbReference type="EMBL" id="JMPR01000019">
    <property type="protein sequence ID" value="KFD20879.1"/>
    <property type="molecule type" value="Genomic_DNA"/>
</dbReference>
<reference evidence="9 10" key="1">
    <citation type="submission" date="2014-05" db="EMBL/GenBank/DDBJ databases">
        <title>ATOL: Assembling a taxonomically balanced genome-scale reconstruction of the evolutionary history of the Enterobacteriaceae.</title>
        <authorList>
            <person name="Plunkett G.III."/>
            <person name="Neeno-Eckwall E.C."/>
            <person name="Glasner J.D."/>
            <person name="Perna N.T."/>
        </authorList>
    </citation>
    <scope>NUCLEOTIDE SEQUENCE [LARGE SCALE GENOMIC DNA]</scope>
    <source>
        <strain evidence="9 10">ATCC 33301</strain>
    </source>
</reference>
<keyword evidence="4" id="KW-0479">Metal-binding</keyword>
<dbReference type="Pfam" id="PF02578">
    <property type="entry name" value="Cu-oxidase_4"/>
    <property type="match status" value="1"/>
</dbReference>
<evidence type="ECO:0000256" key="6">
    <source>
        <dbReference type="ARBA" id="ARBA00047989"/>
    </source>
</evidence>
<evidence type="ECO:0000256" key="5">
    <source>
        <dbReference type="ARBA" id="ARBA00022833"/>
    </source>
</evidence>
<evidence type="ECO:0000256" key="7">
    <source>
        <dbReference type="ARBA" id="ARBA00048968"/>
    </source>
</evidence>
<keyword evidence="3" id="KW-0808">Transferase</keyword>
<comment type="catalytic activity">
    <reaction evidence="6">
        <text>adenosine + H2O + H(+) = inosine + NH4(+)</text>
        <dbReference type="Rhea" id="RHEA:24408"/>
        <dbReference type="ChEBI" id="CHEBI:15377"/>
        <dbReference type="ChEBI" id="CHEBI:15378"/>
        <dbReference type="ChEBI" id="CHEBI:16335"/>
        <dbReference type="ChEBI" id="CHEBI:17596"/>
        <dbReference type="ChEBI" id="CHEBI:28938"/>
        <dbReference type="EC" id="3.5.4.4"/>
    </reaction>
    <physiologicalReaction direction="left-to-right" evidence="6">
        <dbReference type="Rhea" id="RHEA:24409"/>
    </physiologicalReaction>
</comment>
<dbReference type="GO" id="GO:0005507">
    <property type="term" value="F:copper ion binding"/>
    <property type="evidence" value="ECO:0007669"/>
    <property type="project" value="TreeGrafter"/>
</dbReference>
<dbReference type="Gene3D" id="3.60.140.10">
    <property type="entry name" value="CNF1/YfiH-like putative cysteine hydrolases"/>
    <property type="match status" value="1"/>
</dbReference>
<dbReference type="InterPro" id="IPR038371">
    <property type="entry name" value="Cu_polyphenol_OxRdtase_sf"/>
</dbReference>
<comment type="caution">
    <text evidence="9">The sequence shown here is derived from an EMBL/GenBank/DDBJ whole genome shotgun (WGS) entry which is preliminary data.</text>
</comment>
<dbReference type="InterPro" id="IPR003730">
    <property type="entry name" value="Cu_polyphenol_OxRdtase"/>
</dbReference>
<dbReference type="PANTHER" id="PTHR30616:SF3">
    <property type="entry name" value="PURINE NUCLEOSIDE PHOSPHORYLASE"/>
    <property type="match status" value="1"/>
</dbReference>
<evidence type="ECO:0000256" key="2">
    <source>
        <dbReference type="ARBA" id="ARBA00007353"/>
    </source>
</evidence>
<comment type="catalytic activity">
    <reaction evidence="1">
        <text>inosine + phosphate = alpha-D-ribose 1-phosphate + hypoxanthine</text>
        <dbReference type="Rhea" id="RHEA:27646"/>
        <dbReference type="ChEBI" id="CHEBI:17368"/>
        <dbReference type="ChEBI" id="CHEBI:17596"/>
        <dbReference type="ChEBI" id="CHEBI:43474"/>
        <dbReference type="ChEBI" id="CHEBI:57720"/>
        <dbReference type="EC" id="2.4.2.1"/>
    </reaction>
    <physiologicalReaction direction="left-to-right" evidence="1">
        <dbReference type="Rhea" id="RHEA:27647"/>
    </physiologicalReaction>
</comment>
<comment type="similarity">
    <text evidence="2">Belongs to the purine nucleoside phosphorylase YfiH/LACC1 family.</text>
</comment>
<protein>
    <recommendedName>
        <fullName evidence="11">Purine nucleoside phosphorylase</fullName>
    </recommendedName>
</protein>
<dbReference type="AlphaFoldDB" id="A0A085JK83"/>